<evidence type="ECO:0000259" key="4">
    <source>
        <dbReference type="Pfam" id="PF05118"/>
    </source>
</evidence>
<dbReference type="PANTHER" id="PTHR46332:SF5">
    <property type="entry name" value="ASPARTATE BETA-HYDROXYLASE DOMAIN CONTAINING 2"/>
    <property type="match status" value="1"/>
</dbReference>
<evidence type="ECO:0000256" key="3">
    <source>
        <dbReference type="ARBA" id="ARBA00023002"/>
    </source>
</evidence>
<comment type="caution">
    <text evidence="5">The sequence shown here is derived from an EMBL/GenBank/DDBJ whole genome shotgun (WGS) entry which is preliminary data.</text>
</comment>
<organism evidence="5 6">
    <name type="scientific">Serratia nematodiphila</name>
    <dbReference type="NCBI Taxonomy" id="458197"/>
    <lineage>
        <taxon>Bacteria</taxon>
        <taxon>Pseudomonadati</taxon>
        <taxon>Pseudomonadota</taxon>
        <taxon>Gammaproteobacteria</taxon>
        <taxon>Enterobacterales</taxon>
        <taxon>Yersiniaceae</taxon>
        <taxon>Serratia</taxon>
    </lineage>
</organism>
<feature type="domain" description="Aspartyl/asparaginy/proline hydroxylase" evidence="4">
    <location>
        <begin position="41"/>
        <end position="200"/>
    </location>
</feature>
<dbReference type="InterPro" id="IPR051821">
    <property type="entry name" value="Asp/Asn_beta-hydroxylase"/>
</dbReference>
<dbReference type="InterPro" id="IPR007803">
    <property type="entry name" value="Asp/Arg/Pro-Hydrxlase"/>
</dbReference>
<protein>
    <submittedName>
        <fullName evidence="5">Aspartate beta-hydroxylase</fullName>
    </submittedName>
</protein>
<keyword evidence="2" id="KW-0223">Dioxygenase</keyword>
<dbReference type="PANTHER" id="PTHR46332">
    <property type="entry name" value="ASPARTATE BETA-HYDROXYLASE DOMAIN-CONTAINING PROTEIN 2"/>
    <property type="match status" value="1"/>
</dbReference>
<dbReference type="EMBL" id="FMUT01000004">
    <property type="protein sequence ID" value="SCY52424.1"/>
    <property type="molecule type" value="Genomic_DNA"/>
</dbReference>
<dbReference type="SUPFAM" id="SSF51197">
    <property type="entry name" value="Clavaminate synthase-like"/>
    <property type="match status" value="1"/>
</dbReference>
<keyword evidence="3" id="KW-0560">Oxidoreductase</keyword>
<dbReference type="Gene3D" id="2.60.120.330">
    <property type="entry name" value="B-lactam Antibiotic, Isopenicillin N Synthase, Chain"/>
    <property type="match status" value="1"/>
</dbReference>
<keyword evidence="6" id="KW-1185">Reference proteome</keyword>
<accession>A0A1G5GLR0</accession>
<evidence type="ECO:0000313" key="6">
    <source>
        <dbReference type="Proteomes" id="UP000183031"/>
    </source>
</evidence>
<dbReference type="Pfam" id="PF05118">
    <property type="entry name" value="Asp_Arg_Hydrox"/>
    <property type="match status" value="1"/>
</dbReference>
<evidence type="ECO:0000256" key="2">
    <source>
        <dbReference type="ARBA" id="ARBA00022964"/>
    </source>
</evidence>
<sequence>MMSAIYDWSVLALRNVYDRRIQGQPVLDSAALFPDAERFTAQWRQIREEALTVAHDLHNIPRFHEIMSQQASISANDARDWRMFIMKAYGQPIPHNLARCPTLAALIASSPDVLSASLSFLAPGKQVPPHRGPFRGILRGYLVLDMPKRADGAPAAVLKVDGREYRLREGEFMLWDDTFEHEVWNDSPQVRTVLLLDIRRRDMPAGLRLLSGAIIALVRLNVRWMQRQF</sequence>
<gene>
    <name evidence="5" type="ORF">SAMN02927935_01716</name>
</gene>
<evidence type="ECO:0000256" key="1">
    <source>
        <dbReference type="ARBA" id="ARBA00007730"/>
    </source>
</evidence>
<evidence type="ECO:0000313" key="5">
    <source>
        <dbReference type="EMBL" id="SCY52424.1"/>
    </source>
</evidence>
<dbReference type="InterPro" id="IPR027443">
    <property type="entry name" value="IPNS-like_sf"/>
</dbReference>
<proteinExistence type="inferred from homology"/>
<dbReference type="Proteomes" id="UP000183031">
    <property type="component" value="Unassembled WGS sequence"/>
</dbReference>
<comment type="similarity">
    <text evidence="1">Belongs to the aspartyl/asparaginyl beta-hydroxylase family.</text>
</comment>
<reference evidence="5 6" key="1">
    <citation type="submission" date="2016-10" db="EMBL/GenBank/DDBJ databases">
        <authorList>
            <person name="Varghese N."/>
            <person name="Submissions S."/>
        </authorList>
    </citation>
    <scope>NUCLEOTIDE SEQUENCE [LARGE SCALE GENOMIC DNA]</scope>
    <source>
        <strain evidence="5 6">CGMCC 1.6853</strain>
    </source>
</reference>
<name>A0A1G5GLR0_9GAMM</name>